<name>A0A0J5FW20_9GAMM</name>
<keyword evidence="1" id="KW-0732">Signal</keyword>
<dbReference type="EMBL" id="LFCV01000021">
    <property type="protein sequence ID" value="KMJ46399.1"/>
    <property type="molecule type" value="Genomic_DNA"/>
</dbReference>
<organism evidence="2 3">
    <name type="scientific">Xenorhabdus khoisanae</name>
    <dbReference type="NCBI Taxonomy" id="880157"/>
    <lineage>
        <taxon>Bacteria</taxon>
        <taxon>Pseudomonadati</taxon>
        <taxon>Pseudomonadota</taxon>
        <taxon>Gammaproteobacteria</taxon>
        <taxon>Enterobacterales</taxon>
        <taxon>Morganellaceae</taxon>
        <taxon>Xenorhabdus</taxon>
    </lineage>
</organism>
<evidence type="ECO:0000256" key="1">
    <source>
        <dbReference type="SAM" id="SignalP"/>
    </source>
</evidence>
<dbReference type="PATRIC" id="fig|880157.4.peg.791"/>
<keyword evidence="3" id="KW-1185">Reference proteome</keyword>
<proteinExistence type="predicted"/>
<dbReference type="OrthoDB" id="6465461at2"/>
<evidence type="ECO:0000313" key="2">
    <source>
        <dbReference type="EMBL" id="KMJ46399.1"/>
    </source>
</evidence>
<sequence>MKRLLLPLFLAPFFSYAAQANVDKTVETYCDLFGKVSVEAFKTNDSPDAIAQKAFSELNNKGFDLKEIHSNKNEFIASIKQTVTEVRKNKQAFPSTRHFDESLDKSVKACKEQTKHSLSQGVK</sequence>
<dbReference type="RefSeq" id="WP_047962056.1">
    <property type="nucleotide sequence ID" value="NZ_CAWMBG010000021.1"/>
</dbReference>
<dbReference type="AlphaFoldDB" id="A0A0J5FW20"/>
<dbReference type="Proteomes" id="UP000036277">
    <property type="component" value="Unassembled WGS sequence"/>
</dbReference>
<gene>
    <name evidence="2" type="ORF">AB204_03815</name>
</gene>
<comment type="caution">
    <text evidence="2">The sequence shown here is derived from an EMBL/GenBank/DDBJ whole genome shotgun (WGS) entry which is preliminary data.</text>
</comment>
<reference evidence="2 3" key="1">
    <citation type="submission" date="2015-06" db="EMBL/GenBank/DDBJ databases">
        <title>Draft Whole-Genome Sequence of the Entomopathogenic Bacterium Xenorhabdus khoisanae.</title>
        <authorList>
            <person name="Naidoo S."/>
            <person name="Featherston J."/>
            <person name="Gray V.M."/>
        </authorList>
    </citation>
    <scope>NUCLEOTIDE SEQUENCE [LARGE SCALE GENOMIC DNA]</scope>
    <source>
        <strain evidence="2 3">MCB</strain>
    </source>
</reference>
<evidence type="ECO:0000313" key="3">
    <source>
        <dbReference type="Proteomes" id="UP000036277"/>
    </source>
</evidence>
<protein>
    <submittedName>
        <fullName evidence="2">Uncharacterized protein</fullName>
    </submittedName>
</protein>
<accession>A0A0J5FW20</accession>
<feature type="chain" id="PRO_5005260913" evidence="1">
    <location>
        <begin position="21"/>
        <end position="123"/>
    </location>
</feature>
<feature type="signal peptide" evidence="1">
    <location>
        <begin position="1"/>
        <end position="20"/>
    </location>
</feature>